<evidence type="ECO:0000259" key="6">
    <source>
        <dbReference type="Pfam" id="PF04542"/>
    </source>
</evidence>
<evidence type="ECO:0000313" key="8">
    <source>
        <dbReference type="EMBL" id="SKB40834.1"/>
    </source>
</evidence>
<dbReference type="InterPro" id="IPR013324">
    <property type="entry name" value="RNA_pol_sigma_r3/r4-like"/>
</dbReference>
<dbReference type="InterPro" id="IPR014284">
    <property type="entry name" value="RNA_pol_sigma-70_dom"/>
</dbReference>
<dbReference type="SUPFAM" id="SSF88659">
    <property type="entry name" value="Sigma3 and sigma4 domains of RNA polymerase sigma factors"/>
    <property type="match status" value="1"/>
</dbReference>
<dbReference type="GO" id="GO:0006352">
    <property type="term" value="P:DNA-templated transcription initiation"/>
    <property type="evidence" value="ECO:0007669"/>
    <property type="project" value="InterPro"/>
</dbReference>
<dbReference type="Proteomes" id="UP000190852">
    <property type="component" value="Unassembled WGS sequence"/>
</dbReference>
<dbReference type="InterPro" id="IPR036388">
    <property type="entry name" value="WH-like_DNA-bd_sf"/>
</dbReference>
<evidence type="ECO:0000256" key="5">
    <source>
        <dbReference type="ARBA" id="ARBA00023163"/>
    </source>
</evidence>
<dbReference type="RefSeq" id="WP_068186499.1">
    <property type="nucleotide sequence ID" value="NZ_FUYQ01000005.1"/>
</dbReference>
<gene>
    <name evidence="8" type="ORF">SAMN05660349_00979</name>
</gene>
<dbReference type="Gene3D" id="1.10.10.10">
    <property type="entry name" value="Winged helix-like DNA-binding domain superfamily/Winged helix DNA-binding domain"/>
    <property type="match status" value="1"/>
</dbReference>
<keyword evidence="2" id="KW-0805">Transcription regulation</keyword>
<protein>
    <submittedName>
        <fullName evidence="8">RNA polymerase sigma-70 factor, ECF subfamily</fullName>
    </submittedName>
</protein>
<accession>A0A1T5B0T1</accession>
<dbReference type="Pfam" id="PF04542">
    <property type="entry name" value="Sigma70_r2"/>
    <property type="match status" value="1"/>
</dbReference>
<dbReference type="GO" id="GO:0016987">
    <property type="term" value="F:sigma factor activity"/>
    <property type="evidence" value="ECO:0007669"/>
    <property type="project" value="UniProtKB-KW"/>
</dbReference>
<dbReference type="Pfam" id="PF08281">
    <property type="entry name" value="Sigma70_r4_2"/>
    <property type="match status" value="1"/>
</dbReference>
<dbReference type="PANTHER" id="PTHR43133">
    <property type="entry name" value="RNA POLYMERASE ECF-TYPE SIGMA FACTO"/>
    <property type="match status" value="1"/>
</dbReference>
<dbReference type="InterPro" id="IPR039425">
    <property type="entry name" value="RNA_pol_sigma-70-like"/>
</dbReference>
<dbReference type="EMBL" id="FUYQ01000005">
    <property type="protein sequence ID" value="SKB40834.1"/>
    <property type="molecule type" value="Genomic_DNA"/>
</dbReference>
<dbReference type="InterPro" id="IPR007627">
    <property type="entry name" value="RNA_pol_sigma70_r2"/>
</dbReference>
<organism evidence="8 9">
    <name type="scientific">Parabacteroides chartae</name>
    <dbReference type="NCBI Taxonomy" id="1037355"/>
    <lineage>
        <taxon>Bacteria</taxon>
        <taxon>Pseudomonadati</taxon>
        <taxon>Bacteroidota</taxon>
        <taxon>Bacteroidia</taxon>
        <taxon>Bacteroidales</taxon>
        <taxon>Tannerellaceae</taxon>
        <taxon>Parabacteroides</taxon>
    </lineage>
</organism>
<dbReference type="PANTHER" id="PTHR43133:SF8">
    <property type="entry name" value="RNA POLYMERASE SIGMA FACTOR HI_1459-RELATED"/>
    <property type="match status" value="1"/>
</dbReference>
<keyword evidence="9" id="KW-1185">Reference proteome</keyword>
<dbReference type="NCBIfam" id="TIGR02937">
    <property type="entry name" value="sigma70-ECF"/>
    <property type="match status" value="1"/>
</dbReference>
<dbReference type="AlphaFoldDB" id="A0A1T5B0T1"/>
<dbReference type="Gene3D" id="1.10.1740.10">
    <property type="match status" value="1"/>
</dbReference>
<feature type="domain" description="RNA polymerase sigma-70 region 2" evidence="6">
    <location>
        <begin position="21"/>
        <end position="87"/>
    </location>
</feature>
<evidence type="ECO:0000256" key="2">
    <source>
        <dbReference type="ARBA" id="ARBA00023015"/>
    </source>
</evidence>
<name>A0A1T5B0T1_9BACT</name>
<reference evidence="9" key="1">
    <citation type="submission" date="2017-02" db="EMBL/GenBank/DDBJ databases">
        <authorList>
            <person name="Varghese N."/>
            <person name="Submissions S."/>
        </authorList>
    </citation>
    <scope>NUCLEOTIDE SEQUENCE [LARGE SCALE GENOMIC DNA]</scope>
    <source>
        <strain evidence="9">DSM 24967</strain>
    </source>
</reference>
<evidence type="ECO:0000313" key="9">
    <source>
        <dbReference type="Proteomes" id="UP000190852"/>
    </source>
</evidence>
<sequence length="187" mass="22110">MDEQRWIENILAGDTQSFSCLVTKYQQMAFSIAFRILENREEAEEAVQDSYVKMYRALPTFQFGSKFSTWFYRIVYHTSLSALRQQRLFSSYDEATPADLTDDDIDSATEILQREDRKEIITKVLKKMPKDEALLLSLYYLEECSIDEIRQITELTTSNIKVKLFRGRKHFYESLQKIAKHEMVNMI</sequence>
<dbReference type="InterPro" id="IPR013325">
    <property type="entry name" value="RNA_pol_sigma_r2"/>
</dbReference>
<feature type="domain" description="RNA polymerase sigma factor 70 region 4 type 2" evidence="7">
    <location>
        <begin position="119"/>
        <end position="170"/>
    </location>
</feature>
<evidence type="ECO:0000259" key="7">
    <source>
        <dbReference type="Pfam" id="PF08281"/>
    </source>
</evidence>
<proteinExistence type="inferred from homology"/>
<comment type="similarity">
    <text evidence="1">Belongs to the sigma-70 factor family. ECF subfamily.</text>
</comment>
<dbReference type="InterPro" id="IPR013249">
    <property type="entry name" value="RNA_pol_sigma70_r4_t2"/>
</dbReference>
<evidence type="ECO:0000256" key="1">
    <source>
        <dbReference type="ARBA" id="ARBA00010641"/>
    </source>
</evidence>
<dbReference type="SUPFAM" id="SSF88946">
    <property type="entry name" value="Sigma2 domain of RNA polymerase sigma factors"/>
    <property type="match status" value="1"/>
</dbReference>
<dbReference type="GO" id="GO:0003677">
    <property type="term" value="F:DNA binding"/>
    <property type="evidence" value="ECO:0007669"/>
    <property type="project" value="UniProtKB-KW"/>
</dbReference>
<evidence type="ECO:0000256" key="3">
    <source>
        <dbReference type="ARBA" id="ARBA00023082"/>
    </source>
</evidence>
<keyword evidence="3" id="KW-0731">Sigma factor</keyword>
<keyword evidence="4" id="KW-0238">DNA-binding</keyword>
<keyword evidence="5" id="KW-0804">Transcription</keyword>
<evidence type="ECO:0000256" key="4">
    <source>
        <dbReference type="ARBA" id="ARBA00023125"/>
    </source>
</evidence>